<dbReference type="AlphaFoldDB" id="A0A919QD41"/>
<dbReference type="Pfam" id="PF05729">
    <property type="entry name" value="NACHT"/>
    <property type="match status" value="1"/>
</dbReference>
<dbReference type="RefSeq" id="WP_204041894.1">
    <property type="nucleotide sequence ID" value="NZ_BOOA01000025.1"/>
</dbReference>
<reference evidence="2" key="1">
    <citation type="submission" date="2021-01" db="EMBL/GenBank/DDBJ databases">
        <title>Whole genome shotgun sequence of Acrocarpospora phusangensis NBRC 108782.</title>
        <authorList>
            <person name="Komaki H."/>
            <person name="Tamura T."/>
        </authorList>
    </citation>
    <scope>NUCLEOTIDE SEQUENCE</scope>
    <source>
        <strain evidence="2">NBRC 108782</strain>
    </source>
</reference>
<feature type="domain" description="NACHT" evidence="1">
    <location>
        <begin position="252"/>
        <end position="447"/>
    </location>
</feature>
<name>A0A919QD41_9ACTN</name>
<dbReference type="InterPro" id="IPR007111">
    <property type="entry name" value="NACHT_NTPase"/>
</dbReference>
<dbReference type="PANTHER" id="PTHR46844">
    <property type="entry name" value="SLR5058 PROTEIN"/>
    <property type="match status" value="1"/>
</dbReference>
<dbReference type="Proteomes" id="UP000640052">
    <property type="component" value="Unassembled WGS sequence"/>
</dbReference>
<keyword evidence="3" id="KW-1185">Reference proteome</keyword>
<sequence>MLEVLAEVMAGVVAEVATTAGRRIATAVWGGARSRKERRDEVIAAFTPRVGRPLARELSRGVAGLTAETAAEITEAIGSLHVRAVVHELVAARLVGAPDGDIGKIRRTFSAIITQETGGGEQAADAVFDQFDAMIRDLAERLAADEPDLFQAVRQDAHLARLHATTTALERHAAAVSGRADPAAEELFLRRYRRQAADYHGSIEPPDFDRRQRVPLADIYVTPRIVPAPAVETDEDEPADPVDLESFARAVDRTVLLGDPGGGKTSTSHALMHLHASREGTRTPFYVSLHEYAAAYPPTRSIIAHIEYVLEVFHSCRPPADLVERLLLTGQAIVIFDGLDELTDSARRADVASMLERFSTEFPLTAVMVTSRVVGYAQARLDQKMFTTYRISGFGPEETEEYVRKWFALEQADTAEAAAEDFMTATVSVPDLRSNPLMLALMCILYRGQGSIPYTRPEVYEQCTTLFSRRWDARRRIHTSVRAWAQVDALLRHLAYWLHTRSDGSPAVSRRALVASTRRFLLGRGMEDADEALAAAEEIIEFCRGRAWVFSSVGVDRHGADLYAFTHRTFMEYYAAAEIAGRYDSPVTLARRLVPRIARREWDVVAQLAVQIKDRTARKGAERIVAELLRDRRLSDDERENLLTFLCRAPGYTSVPQRQLRTLVGRAIEIALRPGEDGAVRLAPLGWLMYTAGENRAFLSREISGALADRILSEEGPRLGALRLALYLREALDATGNRDGLAWDASIALADRHRRAYGDAIEAMAPQAEDIAVEALLTRRIGLARFHDWHGPDLAPLFRSSPRITYRLETGLGTSRHRPVASELLGGPTRYDGDGWWDAVDSMLAELAAVTTGLGEPPWTDASVSHMDTFSHRYLPDLARGRLAPQSDESRAGLGIVLFTWAELEMGEIASLIDLAEEAGWLRDFVPYLRGRFQQGRELPALRVGAHFAVLFRRWAEGAVDFTRDRHLRTQSGGAV</sequence>
<organism evidence="2 3">
    <name type="scientific">Acrocarpospora phusangensis</name>
    <dbReference type="NCBI Taxonomy" id="1070424"/>
    <lineage>
        <taxon>Bacteria</taxon>
        <taxon>Bacillati</taxon>
        <taxon>Actinomycetota</taxon>
        <taxon>Actinomycetes</taxon>
        <taxon>Streptosporangiales</taxon>
        <taxon>Streptosporangiaceae</taxon>
        <taxon>Acrocarpospora</taxon>
    </lineage>
</organism>
<proteinExistence type="predicted"/>
<dbReference type="PANTHER" id="PTHR46844:SF1">
    <property type="entry name" value="SLR5058 PROTEIN"/>
    <property type="match status" value="1"/>
</dbReference>
<protein>
    <recommendedName>
        <fullName evidence="1">NACHT domain-containing protein</fullName>
    </recommendedName>
</protein>
<evidence type="ECO:0000313" key="3">
    <source>
        <dbReference type="Proteomes" id="UP000640052"/>
    </source>
</evidence>
<dbReference type="Gene3D" id="3.40.50.300">
    <property type="entry name" value="P-loop containing nucleotide triphosphate hydrolases"/>
    <property type="match status" value="1"/>
</dbReference>
<accession>A0A919QD41</accession>
<dbReference type="SUPFAM" id="SSF52540">
    <property type="entry name" value="P-loop containing nucleoside triphosphate hydrolases"/>
    <property type="match status" value="1"/>
</dbReference>
<evidence type="ECO:0000313" key="2">
    <source>
        <dbReference type="EMBL" id="GIH25170.1"/>
    </source>
</evidence>
<dbReference type="PROSITE" id="PS50837">
    <property type="entry name" value="NACHT"/>
    <property type="match status" value="1"/>
</dbReference>
<gene>
    <name evidence="2" type="ORF">Aph01nite_34800</name>
</gene>
<evidence type="ECO:0000259" key="1">
    <source>
        <dbReference type="PROSITE" id="PS50837"/>
    </source>
</evidence>
<comment type="caution">
    <text evidence="2">The sequence shown here is derived from an EMBL/GenBank/DDBJ whole genome shotgun (WGS) entry which is preliminary data.</text>
</comment>
<dbReference type="EMBL" id="BOOA01000025">
    <property type="protein sequence ID" value="GIH25170.1"/>
    <property type="molecule type" value="Genomic_DNA"/>
</dbReference>
<dbReference type="InterPro" id="IPR027417">
    <property type="entry name" value="P-loop_NTPase"/>
</dbReference>